<keyword evidence="2" id="KW-1185">Reference proteome</keyword>
<evidence type="ECO:0000313" key="1">
    <source>
        <dbReference type="EMBL" id="MFB2835073.1"/>
    </source>
</evidence>
<proteinExistence type="predicted"/>
<sequence length="71" mass="7752">MNFEMFSEVTLKEDIPEYNLLKGTAAIIVDYCPRPEGQEDGYVLEVLNAEGEGFTVVALPASKIESVAVTV</sequence>
<dbReference type="RefSeq" id="WP_413277497.1">
    <property type="nucleotide sequence ID" value="NZ_JBHFNT010000089.1"/>
</dbReference>
<dbReference type="InterPro" id="IPR032568">
    <property type="entry name" value="DUF4926"/>
</dbReference>
<comment type="caution">
    <text evidence="1">The sequence shown here is derived from an EMBL/GenBank/DDBJ whole genome shotgun (WGS) entry which is preliminary data.</text>
</comment>
<dbReference type="Pfam" id="PF16277">
    <property type="entry name" value="DUF4926"/>
    <property type="match status" value="1"/>
</dbReference>
<protein>
    <submittedName>
        <fullName evidence="1">DUF4926 domain-containing protein</fullName>
    </submittedName>
</protein>
<organism evidence="1 2">
    <name type="scientific">Floridaenema evergladense BLCC-F167</name>
    <dbReference type="NCBI Taxonomy" id="3153639"/>
    <lineage>
        <taxon>Bacteria</taxon>
        <taxon>Bacillati</taxon>
        <taxon>Cyanobacteriota</taxon>
        <taxon>Cyanophyceae</taxon>
        <taxon>Oscillatoriophycideae</taxon>
        <taxon>Aerosakkonematales</taxon>
        <taxon>Aerosakkonemataceae</taxon>
        <taxon>Floridanema</taxon>
        <taxon>Floridanema evergladense</taxon>
    </lineage>
</organism>
<dbReference type="Proteomes" id="UP001576780">
    <property type="component" value="Unassembled WGS sequence"/>
</dbReference>
<evidence type="ECO:0000313" key="2">
    <source>
        <dbReference type="Proteomes" id="UP001576780"/>
    </source>
</evidence>
<gene>
    <name evidence="1" type="ORF">ACE1CA_11120</name>
</gene>
<dbReference type="EMBL" id="JBHFNT010000089">
    <property type="protein sequence ID" value="MFB2835073.1"/>
    <property type="molecule type" value="Genomic_DNA"/>
</dbReference>
<reference evidence="1 2" key="1">
    <citation type="submission" date="2024-09" db="EMBL/GenBank/DDBJ databases">
        <title>Floridaenema gen nov. (Aerosakkonemataceae, Aerosakkonematales ord. nov., Cyanobacteria) from benthic tropical and subtropical fresh waters, with the description of four new species.</title>
        <authorList>
            <person name="Moretto J.A."/>
            <person name="Berthold D.E."/>
            <person name="Lefler F.W."/>
            <person name="Huang I.-S."/>
            <person name="Laughinghouse H. IV."/>
        </authorList>
    </citation>
    <scope>NUCLEOTIDE SEQUENCE [LARGE SCALE GENOMIC DNA]</scope>
    <source>
        <strain evidence="1 2">BLCC-F167</strain>
    </source>
</reference>
<name>A0ABV4WJ03_9CYAN</name>
<accession>A0ABV4WJ03</accession>